<sequence>MTGLPPVAPSVLADVLDDLPPRLRTRVDAALARAADWVVTVDGDQASAPLDDETTVTWRLSGGVLTASDALTCSCLLAPRCLHRGVAVAAAPTADPVSVEAPREAPAEILAEDVTEDVTDAERTAATALWSAGATVLRAGASGSGTVVRAELLRAVHRARVVGLHRAAASGLRVAAALTAARTSDPSFDRAELTEDLLDLLLLCHDLRTGTAAPALLRGTARREYRPVGSLRLYGLCTEAVVAGTGHAGVVTHLVDESGVLWSVPAILPGGAERVATAANGPVAIGESGLTHRALGRSGLLLSGGTASPDHRLGAGRKVRAVAARGVGWHEAPAVSLWQEPLPDQVSRAFAAHTLPDSHRPAGADLLFLDAEVLGAAGPALRVATDDTPLDLTGEDDRTRENLRVLATATGARLRVIARLLPHHPGTAVALAVQGDALTLPSAMNGTVDLALDRLQRSHVPTGEARELLPRRPPEQRVPPPLHPLRNLVHRIALAGRPVATATSADRDTGALTANGLATTASVLATLTATTHARHRDAFGRTTDDHTDDFPRAWLTAALHLRAFTTATARQAWRSHTEA</sequence>
<keyword evidence="2" id="KW-1185">Reference proteome</keyword>
<dbReference type="AlphaFoldDB" id="A0A7Z0WHS0"/>
<evidence type="ECO:0000313" key="2">
    <source>
        <dbReference type="Proteomes" id="UP000185696"/>
    </source>
</evidence>
<reference evidence="1 2" key="1">
    <citation type="submission" date="2016-12" db="EMBL/GenBank/DDBJ databases">
        <title>The draft genome sequence of Actinophytocola xinjiangensis.</title>
        <authorList>
            <person name="Wang W."/>
            <person name="Yuan L."/>
        </authorList>
    </citation>
    <scope>NUCLEOTIDE SEQUENCE [LARGE SCALE GENOMIC DNA]</scope>
    <source>
        <strain evidence="1 2">CGMCC 4.4663</strain>
    </source>
</reference>
<protein>
    <recommendedName>
        <fullName evidence="3">SWIM-type domain-containing protein</fullName>
    </recommendedName>
</protein>
<accession>A0A7Z0WHS0</accession>
<gene>
    <name evidence="1" type="ORF">BLA60_29425</name>
</gene>
<dbReference type="EMBL" id="MSIF01000018">
    <property type="protein sequence ID" value="OLF06979.1"/>
    <property type="molecule type" value="Genomic_DNA"/>
</dbReference>
<dbReference type="RefSeq" id="WP_075136280.1">
    <property type="nucleotide sequence ID" value="NZ_MSIF01000018.1"/>
</dbReference>
<dbReference type="Proteomes" id="UP000185696">
    <property type="component" value="Unassembled WGS sequence"/>
</dbReference>
<dbReference type="OrthoDB" id="246789at2"/>
<proteinExistence type="predicted"/>
<comment type="caution">
    <text evidence="1">The sequence shown here is derived from an EMBL/GenBank/DDBJ whole genome shotgun (WGS) entry which is preliminary data.</text>
</comment>
<evidence type="ECO:0000313" key="1">
    <source>
        <dbReference type="EMBL" id="OLF06979.1"/>
    </source>
</evidence>
<name>A0A7Z0WHS0_9PSEU</name>
<evidence type="ECO:0008006" key="3">
    <source>
        <dbReference type="Google" id="ProtNLM"/>
    </source>
</evidence>
<organism evidence="1 2">
    <name type="scientific">Actinophytocola xinjiangensis</name>
    <dbReference type="NCBI Taxonomy" id="485602"/>
    <lineage>
        <taxon>Bacteria</taxon>
        <taxon>Bacillati</taxon>
        <taxon>Actinomycetota</taxon>
        <taxon>Actinomycetes</taxon>
        <taxon>Pseudonocardiales</taxon>
        <taxon>Pseudonocardiaceae</taxon>
    </lineage>
</organism>